<proteinExistence type="inferred from homology"/>
<name>A0A432V6I7_9HYPH</name>
<dbReference type="GO" id="GO:0016740">
    <property type="term" value="F:transferase activity"/>
    <property type="evidence" value="ECO:0007669"/>
    <property type="project" value="UniProtKB-KW"/>
</dbReference>
<keyword evidence="12" id="KW-1185">Reference proteome</keyword>
<dbReference type="SUPFAM" id="SSF141523">
    <property type="entry name" value="L,D-transpeptidase catalytic domain-like"/>
    <property type="match status" value="1"/>
</dbReference>
<keyword evidence="5 7" id="KW-0573">Peptidoglycan synthesis</keyword>
<evidence type="ECO:0000256" key="6">
    <source>
        <dbReference type="ARBA" id="ARBA00023316"/>
    </source>
</evidence>
<dbReference type="PANTHER" id="PTHR30582:SF30">
    <property type="entry name" value="BLR4375 PROTEIN"/>
    <property type="match status" value="1"/>
</dbReference>
<dbReference type="RefSeq" id="WP_128625086.1">
    <property type="nucleotide sequence ID" value="NZ_ML133510.1"/>
</dbReference>
<evidence type="ECO:0000256" key="3">
    <source>
        <dbReference type="ARBA" id="ARBA00022679"/>
    </source>
</evidence>
<comment type="pathway">
    <text evidence="1 7">Cell wall biogenesis; peptidoglycan biosynthesis.</text>
</comment>
<evidence type="ECO:0000256" key="8">
    <source>
        <dbReference type="SAM" id="MobiDB-lite"/>
    </source>
</evidence>
<dbReference type="GO" id="GO:0071972">
    <property type="term" value="F:peptidoglycan L,D-transpeptidase activity"/>
    <property type="evidence" value="ECO:0007669"/>
    <property type="project" value="TreeGrafter"/>
</dbReference>
<keyword evidence="3" id="KW-0808">Transferase</keyword>
<dbReference type="AlphaFoldDB" id="A0A432V6I7"/>
<keyword evidence="4 7" id="KW-0133">Cell shape</keyword>
<dbReference type="PROSITE" id="PS52029">
    <property type="entry name" value="LD_TPASE"/>
    <property type="match status" value="1"/>
</dbReference>
<dbReference type="GO" id="GO:0018104">
    <property type="term" value="P:peptidoglycan-protein cross-linking"/>
    <property type="evidence" value="ECO:0007669"/>
    <property type="project" value="TreeGrafter"/>
</dbReference>
<dbReference type="EMBL" id="RKST01000010">
    <property type="protein sequence ID" value="RUM97782.1"/>
    <property type="molecule type" value="Genomic_DNA"/>
</dbReference>
<feature type="chain" id="PRO_5019322877" evidence="9">
    <location>
        <begin position="23"/>
        <end position="482"/>
    </location>
</feature>
<dbReference type="InterPro" id="IPR005490">
    <property type="entry name" value="LD_TPept_cat_dom"/>
</dbReference>
<dbReference type="UniPathway" id="UPA00219"/>
<evidence type="ECO:0000313" key="11">
    <source>
        <dbReference type="EMBL" id="RUM97782.1"/>
    </source>
</evidence>
<dbReference type="PANTHER" id="PTHR30582">
    <property type="entry name" value="L,D-TRANSPEPTIDASE"/>
    <property type="match status" value="1"/>
</dbReference>
<protein>
    <submittedName>
        <fullName evidence="11">L,D-transpeptidase</fullName>
    </submittedName>
</protein>
<dbReference type="GO" id="GO:0005576">
    <property type="term" value="C:extracellular region"/>
    <property type="evidence" value="ECO:0007669"/>
    <property type="project" value="TreeGrafter"/>
</dbReference>
<keyword evidence="9" id="KW-0732">Signal</keyword>
<feature type="domain" description="L,D-TPase catalytic" evidence="10">
    <location>
        <begin position="348"/>
        <end position="481"/>
    </location>
</feature>
<feature type="active site" description="Proton donor/acceptor" evidence="7">
    <location>
        <position position="441"/>
    </location>
</feature>
<organism evidence="11 12">
    <name type="scientific">Borborobacter arsenicus</name>
    <dbReference type="NCBI Taxonomy" id="1851146"/>
    <lineage>
        <taxon>Bacteria</taxon>
        <taxon>Pseudomonadati</taxon>
        <taxon>Pseudomonadota</taxon>
        <taxon>Alphaproteobacteria</taxon>
        <taxon>Hyphomicrobiales</taxon>
        <taxon>Phyllobacteriaceae</taxon>
        <taxon>Borborobacter</taxon>
    </lineage>
</organism>
<feature type="active site" description="Nucleophile" evidence="7">
    <location>
        <position position="457"/>
    </location>
</feature>
<evidence type="ECO:0000259" key="10">
    <source>
        <dbReference type="PROSITE" id="PS52029"/>
    </source>
</evidence>
<evidence type="ECO:0000313" key="12">
    <source>
        <dbReference type="Proteomes" id="UP000281647"/>
    </source>
</evidence>
<gene>
    <name evidence="11" type="ORF">EET67_12010</name>
</gene>
<reference evidence="11 12" key="1">
    <citation type="submission" date="2018-11" db="EMBL/GenBank/DDBJ databases">
        <title>Pseudaminobacter arsenicus sp. nov., an arsenic-resistant bacterium isolated from arsenic-rich aquifers.</title>
        <authorList>
            <person name="Mu Y."/>
        </authorList>
    </citation>
    <scope>NUCLEOTIDE SEQUENCE [LARGE SCALE GENOMIC DNA]</scope>
    <source>
        <strain evidence="11 12">CB3</strain>
    </source>
</reference>
<dbReference type="Proteomes" id="UP000281647">
    <property type="component" value="Unassembled WGS sequence"/>
</dbReference>
<dbReference type="OrthoDB" id="9787225at2"/>
<dbReference type="Pfam" id="PF03734">
    <property type="entry name" value="YkuD"/>
    <property type="match status" value="1"/>
</dbReference>
<evidence type="ECO:0000256" key="4">
    <source>
        <dbReference type="ARBA" id="ARBA00022960"/>
    </source>
</evidence>
<feature type="compositionally biased region" description="Basic and acidic residues" evidence="8">
    <location>
        <begin position="110"/>
        <end position="121"/>
    </location>
</feature>
<dbReference type="Gene3D" id="2.40.440.10">
    <property type="entry name" value="L,D-transpeptidase catalytic domain-like"/>
    <property type="match status" value="1"/>
</dbReference>
<sequence length="482" mass="52399">MVSRIAVFSAMIVGLGIAQAQAARPSNFADASKSPASTADENIVLAQARDVEVYFDGNGNRVIIDAYTGEIIAVQPPRRMINRQEQRRALREREWRDDERYYLDDPEDMARLRRDQLDPRRYPQPPVEDYRPYDDGGFPPAPGSDFPDEQIYPDEGIDSGPQIVTREPVERRPLDGQVAPSLPPMAEPTLPRATIEPPAAFSAREDVAAIQVLMDRTGASPGVIDGKFGSNVDKALEAYRALTGENLKSTDTEGIKAALAASGGDPFVDYTITPEDAAGPFVAAVPADYSEKAQLTHLSYTSVAEMLAERFHMDEAYLKALNPEANFSRPGTIIRVANVGKPVTTKVQRIVADKSLKQVRAYDEAGKLVAAYPATIGSTDTPSPTGLHAVSRVALNPNYTYNPKLNFKQGNNDKILTIPPGPNGPVGSVWIALDKPTYGIHGTPDPSKIGKTESHGCVRLTNWDAQELAKLVSAGVMVEFTE</sequence>
<evidence type="ECO:0000256" key="9">
    <source>
        <dbReference type="SAM" id="SignalP"/>
    </source>
</evidence>
<feature type="signal peptide" evidence="9">
    <location>
        <begin position="1"/>
        <end position="22"/>
    </location>
</feature>
<dbReference type="InterPro" id="IPR038063">
    <property type="entry name" value="Transpep_catalytic_dom"/>
</dbReference>
<feature type="compositionally biased region" description="Acidic residues" evidence="8">
    <location>
        <begin position="146"/>
        <end position="157"/>
    </location>
</feature>
<accession>A0A432V6I7</accession>
<evidence type="ECO:0000256" key="7">
    <source>
        <dbReference type="PROSITE-ProRule" id="PRU01373"/>
    </source>
</evidence>
<dbReference type="GO" id="GO:0008360">
    <property type="term" value="P:regulation of cell shape"/>
    <property type="evidence" value="ECO:0007669"/>
    <property type="project" value="UniProtKB-UniRule"/>
</dbReference>
<dbReference type="CDD" id="cd16913">
    <property type="entry name" value="YkuD_like"/>
    <property type="match status" value="1"/>
</dbReference>
<evidence type="ECO:0000256" key="2">
    <source>
        <dbReference type="ARBA" id="ARBA00005992"/>
    </source>
</evidence>
<dbReference type="InterPro" id="IPR050979">
    <property type="entry name" value="LD-transpeptidase"/>
</dbReference>
<dbReference type="GO" id="GO:0071555">
    <property type="term" value="P:cell wall organization"/>
    <property type="evidence" value="ECO:0007669"/>
    <property type="project" value="UniProtKB-UniRule"/>
</dbReference>
<evidence type="ECO:0000256" key="5">
    <source>
        <dbReference type="ARBA" id="ARBA00022984"/>
    </source>
</evidence>
<comment type="similarity">
    <text evidence="2">Belongs to the YkuD family.</text>
</comment>
<feature type="region of interest" description="Disordered" evidence="8">
    <location>
        <begin position="110"/>
        <end position="192"/>
    </location>
</feature>
<comment type="caution">
    <text evidence="11">The sequence shown here is derived from an EMBL/GenBank/DDBJ whole genome shotgun (WGS) entry which is preliminary data.</text>
</comment>
<keyword evidence="6 7" id="KW-0961">Cell wall biogenesis/degradation</keyword>
<evidence type="ECO:0000256" key="1">
    <source>
        <dbReference type="ARBA" id="ARBA00004752"/>
    </source>
</evidence>